<name>A0AAW0RGI4_9HYPO</name>
<dbReference type="GO" id="GO:0050661">
    <property type="term" value="F:NADP binding"/>
    <property type="evidence" value="ECO:0007669"/>
    <property type="project" value="InterPro"/>
</dbReference>
<keyword evidence="2" id="KW-0520">NAD</keyword>
<dbReference type="GO" id="GO:0016491">
    <property type="term" value="F:oxidoreductase activity"/>
    <property type="evidence" value="ECO:0007669"/>
    <property type="project" value="UniProtKB-KW"/>
</dbReference>
<accession>A0AAW0RGI4</accession>
<sequence length="269" mass="28065">MASSFRHGADDDSGVIHAYMPNCTDSVKEATTWLRAGFAMNGFDMNTAAASNFASFGPKARAVSFAADALENSAVVILMVQNAAQADDDILFASGNGADALSDHTVVILSSTVPPSFVRILETKVQNLRRGISLLDAPVSGGVARAANGTLAVPKFLIMCSGQGSSLAKSRAVLLAMAGPTTNLHTVQGGIGAASSVKLVNQLLAGVYIATAAEAMALAARLALHTRLAFEILIQTDAWSWIMENRTGQMLDADWTPHSALSIFVKDVG</sequence>
<evidence type="ECO:0000256" key="2">
    <source>
        <dbReference type="ARBA" id="ARBA00023027"/>
    </source>
</evidence>
<dbReference type="EMBL" id="JAAHCF010001062">
    <property type="protein sequence ID" value="KAK8141279.1"/>
    <property type="molecule type" value="Genomic_DNA"/>
</dbReference>
<evidence type="ECO:0000313" key="6">
    <source>
        <dbReference type="EMBL" id="KAK8141279.1"/>
    </source>
</evidence>
<evidence type="ECO:0000313" key="7">
    <source>
        <dbReference type="Proteomes" id="UP001397290"/>
    </source>
</evidence>
<dbReference type="Gene3D" id="1.10.1040.10">
    <property type="entry name" value="N-(1-d-carboxylethyl)-l-norvaline Dehydrogenase, domain 2"/>
    <property type="match status" value="1"/>
</dbReference>
<reference evidence="6 7" key="1">
    <citation type="submission" date="2020-02" db="EMBL/GenBank/DDBJ databases">
        <title>Comparative genomics of the hypocrealean fungal genus Beauvera.</title>
        <authorList>
            <person name="Showalter D.N."/>
            <person name="Bushley K.E."/>
            <person name="Rehner S.A."/>
        </authorList>
    </citation>
    <scope>NUCLEOTIDE SEQUENCE [LARGE SCALE GENOMIC DNA]</scope>
    <source>
        <strain evidence="6 7">ARSEF4384</strain>
    </source>
</reference>
<dbReference type="PIRSF" id="PIRSF000103">
    <property type="entry name" value="HIBADH"/>
    <property type="match status" value="1"/>
</dbReference>
<comment type="caution">
    <text evidence="6">The sequence shown here is derived from an EMBL/GenBank/DDBJ whole genome shotgun (WGS) entry which is preliminary data.</text>
</comment>
<dbReference type="InterPro" id="IPR006115">
    <property type="entry name" value="6PGDH_NADP-bd"/>
</dbReference>
<proteinExistence type="predicted"/>
<gene>
    <name evidence="6" type="ORF">G3M48_000350</name>
</gene>
<dbReference type="SUPFAM" id="SSF48179">
    <property type="entry name" value="6-phosphogluconate dehydrogenase C-terminal domain-like"/>
    <property type="match status" value="1"/>
</dbReference>
<evidence type="ECO:0000259" key="4">
    <source>
        <dbReference type="Pfam" id="PF03446"/>
    </source>
</evidence>
<dbReference type="SUPFAM" id="SSF51735">
    <property type="entry name" value="NAD(P)-binding Rossmann-fold domains"/>
    <property type="match status" value="1"/>
</dbReference>
<dbReference type="InterPro" id="IPR013328">
    <property type="entry name" value="6PGD_dom2"/>
</dbReference>
<evidence type="ECO:0000259" key="5">
    <source>
        <dbReference type="Pfam" id="PF14833"/>
    </source>
</evidence>
<dbReference type="GO" id="GO:0051287">
    <property type="term" value="F:NAD binding"/>
    <property type="evidence" value="ECO:0007669"/>
    <property type="project" value="InterPro"/>
</dbReference>
<keyword evidence="1" id="KW-0560">Oxidoreductase</keyword>
<evidence type="ECO:0000256" key="1">
    <source>
        <dbReference type="ARBA" id="ARBA00023002"/>
    </source>
</evidence>
<dbReference type="AlphaFoldDB" id="A0AAW0RGI4"/>
<dbReference type="InterPro" id="IPR008927">
    <property type="entry name" value="6-PGluconate_DH-like_C_sf"/>
</dbReference>
<organism evidence="6 7">
    <name type="scientific">Beauveria asiatica</name>
    <dbReference type="NCBI Taxonomy" id="1069075"/>
    <lineage>
        <taxon>Eukaryota</taxon>
        <taxon>Fungi</taxon>
        <taxon>Dikarya</taxon>
        <taxon>Ascomycota</taxon>
        <taxon>Pezizomycotina</taxon>
        <taxon>Sordariomycetes</taxon>
        <taxon>Hypocreomycetidae</taxon>
        <taxon>Hypocreales</taxon>
        <taxon>Cordycipitaceae</taxon>
        <taxon>Beauveria</taxon>
    </lineage>
</organism>
<dbReference type="Pfam" id="PF03446">
    <property type="entry name" value="NAD_binding_2"/>
    <property type="match status" value="1"/>
</dbReference>
<feature type="active site" evidence="3">
    <location>
        <position position="198"/>
    </location>
</feature>
<feature type="domain" description="6-phosphogluconate dehydrogenase NADP-binding" evidence="4">
    <location>
        <begin position="32"/>
        <end position="179"/>
    </location>
</feature>
<keyword evidence="7" id="KW-1185">Reference proteome</keyword>
<dbReference type="PANTHER" id="PTHR43060:SF17">
    <property type="entry name" value="L-THREONATE DEHYDROGENASE"/>
    <property type="match status" value="1"/>
</dbReference>
<dbReference type="Gene3D" id="3.40.50.720">
    <property type="entry name" value="NAD(P)-binding Rossmann-like Domain"/>
    <property type="match status" value="1"/>
</dbReference>
<dbReference type="InterPro" id="IPR029154">
    <property type="entry name" value="HIBADH-like_NADP-bd"/>
</dbReference>
<evidence type="ECO:0000256" key="3">
    <source>
        <dbReference type="PIRSR" id="PIRSR000103-1"/>
    </source>
</evidence>
<dbReference type="Pfam" id="PF14833">
    <property type="entry name" value="NAD_binding_11"/>
    <property type="match status" value="1"/>
</dbReference>
<dbReference type="InterPro" id="IPR036291">
    <property type="entry name" value="NAD(P)-bd_dom_sf"/>
</dbReference>
<dbReference type="Proteomes" id="UP001397290">
    <property type="component" value="Unassembled WGS sequence"/>
</dbReference>
<dbReference type="InterPro" id="IPR015815">
    <property type="entry name" value="HIBADH-related"/>
</dbReference>
<feature type="domain" description="3-hydroxyisobutyrate dehydrogenase-like NAD-binding" evidence="5">
    <location>
        <begin position="192"/>
        <end position="269"/>
    </location>
</feature>
<dbReference type="PANTHER" id="PTHR43060">
    <property type="entry name" value="3-HYDROXYISOBUTYRATE DEHYDROGENASE-LIKE 1, MITOCHONDRIAL-RELATED"/>
    <property type="match status" value="1"/>
</dbReference>
<protein>
    <submittedName>
        <fullName evidence="6">Uncharacterized protein</fullName>
    </submittedName>
</protein>